<organism evidence="1 2">
    <name type="scientific">Priestia megaterium</name>
    <name type="common">Bacillus megaterium</name>
    <dbReference type="NCBI Taxonomy" id="1404"/>
    <lineage>
        <taxon>Bacteria</taxon>
        <taxon>Bacillati</taxon>
        <taxon>Bacillota</taxon>
        <taxon>Bacilli</taxon>
        <taxon>Bacillales</taxon>
        <taxon>Bacillaceae</taxon>
        <taxon>Priestia</taxon>
    </lineage>
</organism>
<dbReference type="EMBL" id="CP051128">
    <property type="protein sequence ID" value="QIZ08510.1"/>
    <property type="molecule type" value="Genomic_DNA"/>
</dbReference>
<protein>
    <submittedName>
        <fullName evidence="1">Uncharacterized protein</fullName>
    </submittedName>
</protein>
<gene>
    <name evidence="1" type="ORF">HFZ78_18840</name>
</gene>
<name>A0A6H1P4J2_PRIMG</name>
<evidence type="ECO:0000313" key="1">
    <source>
        <dbReference type="EMBL" id="QIZ08510.1"/>
    </source>
</evidence>
<proteinExistence type="predicted"/>
<reference evidence="1 2" key="1">
    <citation type="submission" date="2020-04" db="EMBL/GenBank/DDBJ databases">
        <title>Genome-Wide Identification of 5-Methylcytosine Sites in Bacterial Genomes By High-Throughput Sequencing of MspJI Restriction Fragments.</title>
        <authorList>
            <person name="Wu V."/>
        </authorList>
    </citation>
    <scope>NUCLEOTIDE SEQUENCE [LARGE SCALE GENOMIC DNA]</scope>
    <source>
        <strain evidence="1 2">S2</strain>
    </source>
</reference>
<dbReference type="Proteomes" id="UP000501868">
    <property type="component" value="Chromosome"/>
</dbReference>
<accession>A0A6H1P4J2</accession>
<sequence length="84" mass="9814">MFDGSQLDIHLSEQLTQTMRLQQFISTRNTPIFIMGFPEINRVKERVSKISKGLDKLEILRFWVNNFNEIRIEGPAHLKTNLGL</sequence>
<reference evidence="1 2" key="2">
    <citation type="submission" date="2020-04" db="EMBL/GenBank/DDBJ databases">
        <authorList>
            <person name="Fomenkov A."/>
            <person name="Anton B.P."/>
            <person name="Roberts R.J."/>
        </authorList>
    </citation>
    <scope>NUCLEOTIDE SEQUENCE [LARGE SCALE GENOMIC DNA]</scope>
    <source>
        <strain evidence="1 2">S2</strain>
    </source>
</reference>
<evidence type="ECO:0000313" key="2">
    <source>
        <dbReference type="Proteomes" id="UP000501868"/>
    </source>
</evidence>
<dbReference type="AlphaFoldDB" id="A0A6H1P4J2"/>